<dbReference type="STRING" id="546991.N1JI53"/>
<feature type="region of interest" description="Disordered" evidence="1">
    <location>
        <begin position="42"/>
        <end position="84"/>
    </location>
</feature>
<name>N1JI53_BLUG1</name>
<dbReference type="eggNOG" id="ENOG502S3A7">
    <property type="taxonomic scope" value="Eukaryota"/>
</dbReference>
<dbReference type="HOGENOM" id="CLU_031806_0_0_1"/>
<protein>
    <submittedName>
        <fullName evidence="3">Uncharacterized protein</fullName>
    </submittedName>
</protein>
<dbReference type="EMBL" id="CAUH01003847">
    <property type="protein sequence ID" value="CCU77625.1"/>
    <property type="molecule type" value="Genomic_DNA"/>
</dbReference>
<keyword evidence="2" id="KW-0812">Transmembrane</keyword>
<accession>N1JI53</accession>
<proteinExistence type="predicted"/>
<evidence type="ECO:0000256" key="1">
    <source>
        <dbReference type="SAM" id="MobiDB-lite"/>
    </source>
</evidence>
<evidence type="ECO:0000313" key="3">
    <source>
        <dbReference type="EMBL" id="CCU77625.1"/>
    </source>
</evidence>
<dbReference type="OrthoDB" id="5398191at2759"/>
<feature type="transmembrane region" description="Helical" evidence="2">
    <location>
        <begin position="265"/>
        <end position="290"/>
    </location>
</feature>
<keyword evidence="2" id="KW-0472">Membrane</keyword>
<evidence type="ECO:0000313" key="4">
    <source>
        <dbReference type="Proteomes" id="UP000015441"/>
    </source>
</evidence>
<gene>
    <name evidence="3" type="ORF">BGHDH14_bgh05216</name>
</gene>
<dbReference type="AlphaFoldDB" id="N1JI53"/>
<sequence>MLQYLPYKKVKKQEPKCSALSTKRPVLDTKNEDFLQKIIFSPEQDDRLNTEQEEIDSTIESSTVDAKADTEQNDKDSKYKNIKPTQSKKFPSFFFKISGARKRKGSKLLADEEKVITPCDVNNEATREEQELTQVLEDLNLSVSNNQAFFLSNVSTELIRNFTIVLKDLINGVPAAYGDLENLLETSHSTLSSAFENLPSFIKVLVKKFPGKLDKRISPELLGTASMLPNLVSKGEGFDFKSLVTNSGSLVTLLRMVFNTLKLRWPAFMGTNILLSLSLFVLLFILWYCYKRGKEERQKREAGCENLEMETVPDPVLGDSTVPEIHLRSRYGRLQTSKLPNPKKSRIPRYLNCRVYQW</sequence>
<evidence type="ECO:0000256" key="2">
    <source>
        <dbReference type="SAM" id="Phobius"/>
    </source>
</evidence>
<dbReference type="Proteomes" id="UP000015441">
    <property type="component" value="Unassembled WGS sequence"/>
</dbReference>
<dbReference type="InParanoid" id="N1JI53"/>
<organism evidence="3 4">
    <name type="scientific">Blumeria graminis f. sp. hordei (strain DH14)</name>
    <name type="common">Barley powdery mildew</name>
    <name type="synonym">Oidium monilioides f. sp. hordei</name>
    <dbReference type="NCBI Taxonomy" id="546991"/>
    <lineage>
        <taxon>Eukaryota</taxon>
        <taxon>Fungi</taxon>
        <taxon>Dikarya</taxon>
        <taxon>Ascomycota</taxon>
        <taxon>Pezizomycotina</taxon>
        <taxon>Leotiomycetes</taxon>
        <taxon>Erysiphales</taxon>
        <taxon>Erysiphaceae</taxon>
        <taxon>Blumeria</taxon>
        <taxon>Blumeria hordei</taxon>
    </lineage>
</organism>
<reference evidence="3 4" key="1">
    <citation type="journal article" date="2010" name="Science">
        <title>Genome expansion and gene loss in powdery mildew fungi reveal tradeoffs in extreme parasitism.</title>
        <authorList>
            <person name="Spanu P.D."/>
            <person name="Abbott J.C."/>
            <person name="Amselem J."/>
            <person name="Burgis T.A."/>
            <person name="Soanes D.M."/>
            <person name="Stueber K."/>
            <person name="Ver Loren van Themaat E."/>
            <person name="Brown J.K.M."/>
            <person name="Butcher S.A."/>
            <person name="Gurr S.J."/>
            <person name="Lebrun M.-H."/>
            <person name="Ridout C.J."/>
            <person name="Schulze-Lefert P."/>
            <person name="Talbot N.J."/>
            <person name="Ahmadinejad N."/>
            <person name="Ametz C."/>
            <person name="Barton G.R."/>
            <person name="Benjdia M."/>
            <person name="Bidzinski P."/>
            <person name="Bindschedler L.V."/>
            <person name="Both M."/>
            <person name="Brewer M.T."/>
            <person name="Cadle-Davidson L."/>
            <person name="Cadle-Davidson M.M."/>
            <person name="Collemare J."/>
            <person name="Cramer R."/>
            <person name="Frenkel O."/>
            <person name="Godfrey D."/>
            <person name="Harriman J."/>
            <person name="Hoede C."/>
            <person name="King B.C."/>
            <person name="Klages S."/>
            <person name="Kleemann J."/>
            <person name="Knoll D."/>
            <person name="Koti P.S."/>
            <person name="Kreplak J."/>
            <person name="Lopez-Ruiz F.J."/>
            <person name="Lu X."/>
            <person name="Maekawa T."/>
            <person name="Mahanil S."/>
            <person name="Micali C."/>
            <person name="Milgroom M.G."/>
            <person name="Montana G."/>
            <person name="Noir S."/>
            <person name="O'Connell R.J."/>
            <person name="Oberhaensli S."/>
            <person name="Parlange F."/>
            <person name="Pedersen C."/>
            <person name="Quesneville H."/>
            <person name="Reinhardt R."/>
            <person name="Rott M."/>
            <person name="Sacristan S."/>
            <person name="Schmidt S.M."/>
            <person name="Schoen M."/>
            <person name="Skamnioti P."/>
            <person name="Sommer H."/>
            <person name="Stephens A."/>
            <person name="Takahara H."/>
            <person name="Thordal-Christensen H."/>
            <person name="Vigouroux M."/>
            <person name="Wessling R."/>
            <person name="Wicker T."/>
            <person name="Panstruga R."/>
        </authorList>
    </citation>
    <scope>NUCLEOTIDE SEQUENCE [LARGE SCALE GENOMIC DNA]</scope>
    <source>
        <strain evidence="3">DH14</strain>
    </source>
</reference>
<keyword evidence="4" id="KW-1185">Reference proteome</keyword>
<comment type="caution">
    <text evidence="3">The sequence shown here is derived from an EMBL/GenBank/DDBJ whole genome shotgun (WGS) entry which is preliminary data.</text>
</comment>
<feature type="compositionally biased region" description="Basic and acidic residues" evidence="1">
    <location>
        <begin position="66"/>
        <end position="79"/>
    </location>
</feature>
<keyword evidence="2" id="KW-1133">Transmembrane helix</keyword>